<keyword evidence="2" id="KW-1185">Reference proteome</keyword>
<protein>
    <submittedName>
        <fullName evidence="1">Uncharacterized protein</fullName>
    </submittedName>
</protein>
<name>A0ACC0J7P0_CHOFU</name>
<reference evidence="1 2" key="1">
    <citation type="journal article" date="2022" name="Genome Biol. Evol.">
        <title>The Spruce Budworm Genome: Reconstructing the Evolutionary History of Antifreeze Proteins.</title>
        <authorList>
            <person name="Beliveau C."/>
            <person name="Gagne P."/>
            <person name="Picq S."/>
            <person name="Vernygora O."/>
            <person name="Keeling C.I."/>
            <person name="Pinkney K."/>
            <person name="Doucet D."/>
            <person name="Wen F."/>
            <person name="Johnston J.S."/>
            <person name="Maaroufi H."/>
            <person name="Boyle B."/>
            <person name="Laroche J."/>
            <person name="Dewar K."/>
            <person name="Juretic N."/>
            <person name="Blackburn G."/>
            <person name="Nisole A."/>
            <person name="Brunet B."/>
            <person name="Brandao M."/>
            <person name="Lumley L."/>
            <person name="Duan J."/>
            <person name="Quan G."/>
            <person name="Lucarotti C.J."/>
            <person name="Roe A.D."/>
            <person name="Sperling F.A.H."/>
            <person name="Levesque R.C."/>
            <person name="Cusson M."/>
        </authorList>
    </citation>
    <scope>NUCLEOTIDE SEQUENCE [LARGE SCALE GENOMIC DNA]</scope>
    <source>
        <strain evidence="1">Glfc:IPQL:Cfum</strain>
    </source>
</reference>
<comment type="caution">
    <text evidence="1">The sequence shown here is derived from an EMBL/GenBank/DDBJ whole genome shotgun (WGS) entry which is preliminary data.</text>
</comment>
<proteinExistence type="predicted"/>
<sequence length="211" mass="22935">MPHNTGESSTFILLMNYIIMMAQAVLTFSPHNGWSLSLSYHDKKDYHWVMQVIGAILAITGSSIRISLIAMILTCISLVGGVINLYSERTVVTKLLHSGAGTLTLVSAFIGLCLGFDKTIFRLARGLFALITTLLSVLNGILSSLVSKLTCPVNLFIGLKWIHGATGIATLLLSASSLHQGFDKQSFKKWIDDGNFIIALKIFTCGSKDQL</sequence>
<dbReference type="EMBL" id="CM046114">
    <property type="protein sequence ID" value="KAI8420128.1"/>
    <property type="molecule type" value="Genomic_DNA"/>
</dbReference>
<evidence type="ECO:0000313" key="1">
    <source>
        <dbReference type="EMBL" id="KAI8420128.1"/>
    </source>
</evidence>
<gene>
    <name evidence="1" type="ORF">MSG28_008707</name>
</gene>
<dbReference type="Proteomes" id="UP001064048">
    <property type="component" value="Chromosome 14"/>
</dbReference>
<accession>A0ACC0J7P0</accession>
<organism evidence="1 2">
    <name type="scientific">Choristoneura fumiferana</name>
    <name type="common">Spruce budworm moth</name>
    <name type="synonym">Archips fumiferana</name>
    <dbReference type="NCBI Taxonomy" id="7141"/>
    <lineage>
        <taxon>Eukaryota</taxon>
        <taxon>Metazoa</taxon>
        <taxon>Ecdysozoa</taxon>
        <taxon>Arthropoda</taxon>
        <taxon>Hexapoda</taxon>
        <taxon>Insecta</taxon>
        <taxon>Pterygota</taxon>
        <taxon>Neoptera</taxon>
        <taxon>Endopterygota</taxon>
        <taxon>Lepidoptera</taxon>
        <taxon>Glossata</taxon>
        <taxon>Ditrysia</taxon>
        <taxon>Tortricoidea</taxon>
        <taxon>Tortricidae</taxon>
        <taxon>Tortricinae</taxon>
        <taxon>Choristoneura</taxon>
    </lineage>
</organism>
<evidence type="ECO:0000313" key="2">
    <source>
        <dbReference type="Proteomes" id="UP001064048"/>
    </source>
</evidence>